<dbReference type="PANTHER" id="PTHR33939">
    <property type="entry name" value="PROTEIN CBG22215"/>
    <property type="match status" value="1"/>
</dbReference>
<protein>
    <submittedName>
        <fullName evidence="3">Uncharacterized protein LOC113491818</fullName>
    </submittedName>
</protein>
<dbReference type="OrthoDB" id="7460492at2759"/>
<dbReference type="Gene3D" id="3.30.420.10">
    <property type="entry name" value="Ribonuclease H-like superfamily/Ribonuclease H"/>
    <property type="match status" value="1"/>
</dbReference>
<sequence>MSENKLSTPNKKRTKVKPITDLDDFTRVAIRNHIYDYYRRMELPTLLKLLKSLKEVDLFKGGITSLRQVIKDIGFVYKKVNKRKIIMERTDIALARCTFLRKAKNISDWSKVVFLDETWLNANHTVAKSWTDDTAQSSTKVPEGKGERLIICHAGTASGFVPNCLLAFKSKKTTEYHEEMNYEKFKDWFIGLLNNLKEPMTIIMDNAPYHSVQVNKPPNQSNRKSELVKWLSENGVTADIKMLKTELIALIRRHKPPTPTYALDEIAKEKGHQVLRLPPYHCQYNAIELIWAQIKGHAARNNTSPPFTANKMLALLQEAINNVHPEDWSKVVNKTKRDIMSDWDRDIHIDNIIESSLIISVTDSDDELSENSDVTDSDMSLDE</sequence>
<dbReference type="Proteomes" id="UP000322000">
    <property type="component" value="Chromosome 3"/>
</dbReference>
<dbReference type="AlphaFoldDB" id="A0A7E5V945"/>
<dbReference type="GeneID" id="113491818"/>
<dbReference type="InterPro" id="IPR038717">
    <property type="entry name" value="Tc1-like_DDE_dom"/>
</dbReference>
<dbReference type="Pfam" id="PF13358">
    <property type="entry name" value="DDE_3"/>
    <property type="match status" value="1"/>
</dbReference>
<dbReference type="KEGG" id="tnl:113491818"/>
<feature type="domain" description="Tc1-like transposase DDE" evidence="1">
    <location>
        <begin position="112"/>
        <end position="302"/>
    </location>
</feature>
<name>A0A7E5V945_TRINI</name>
<dbReference type="GO" id="GO:0003676">
    <property type="term" value="F:nucleic acid binding"/>
    <property type="evidence" value="ECO:0007669"/>
    <property type="project" value="InterPro"/>
</dbReference>
<dbReference type="PANTHER" id="PTHR33939:SF1">
    <property type="entry name" value="DUF4371 DOMAIN-CONTAINING PROTEIN"/>
    <property type="match status" value="1"/>
</dbReference>
<keyword evidence="2" id="KW-1185">Reference proteome</keyword>
<dbReference type="InParanoid" id="A0A7E5V945"/>
<organism evidence="2 3">
    <name type="scientific">Trichoplusia ni</name>
    <name type="common">Cabbage looper</name>
    <dbReference type="NCBI Taxonomy" id="7111"/>
    <lineage>
        <taxon>Eukaryota</taxon>
        <taxon>Metazoa</taxon>
        <taxon>Ecdysozoa</taxon>
        <taxon>Arthropoda</taxon>
        <taxon>Hexapoda</taxon>
        <taxon>Insecta</taxon>
        <taxon>Pterygota</taxon>
        <taxon>Neoptera</taxon>
        <taxon>Endopterygota</taxon>
        <taxon>Lepidoptera</taxon>
        <taxon>Glossata</taxon>
        <taxon>Ditrysia</taxon>
        <taxon>Noctuoidea</taxon>
        <taxon>Noctuidae</taxon>
        <taxon>Plusiinae</taxon>
        <taxon>Trichoplusia</taxon>
    </lineage>
</organism>
<accession>A0A7E5V945</accession>
<proteinExistence type="predicted"/>
<dbReference type="RefSeq" id="XP_026724790.1">
    <property type="nucleotide sequence ID" value="XM_026868989.1"/>
</dbReference>
<evidence type="ECO:0000313" key="3">
    <source>
        <dbReference type="RefSeq" id="XP_026724790.1"/>
    </source>
</evidence>
<reference evidence="3" key="1">
    <citation type="submission" date="2025-08" db="UniProtKB">
        <authorList>
            <consortium name="RefSeq"/>
        </authorList>
    </citation>
    <scope>IDENTIFICATION</scope>
</reference>
<evidence type="ECO:0000313" key="2">
    <source>
        <dbReference type="Proteomes" id="UP000322000"/>
    </source>
</evidence>
<dbReference type="InterPro" id="IPR036397">
    <property type="entry name" value="RNaseH_sf"/>
</dbReference>
<gene>
    <name evidence="3" type="primary">LOC113491818</name>
</gene>
<evidence type="ECO:0000259" key="1">
    <source>
        <dbReference type="Pfam" id="PF13358"/>
    </source>
</evidence>